<dbReference type="EMBL" id="VSSQ01025986">
    <property type="protein sequence ID" value="MPM74470.1"/>
    <property type="molecule type" value="Genomic_DNA"/>
</dbReference>
<organism evidence="1">
    <name type="scientific">bioreactor metagenome</name>
    <dbReference type="NCBI Taxonomy" id="1076179"/>
    <lineage>
        <taxon>unclassified sequences</taxon>
        <taxon>metagenomes</taxon>
        <taxon>ecological metagenomes</taxon>
    </lineage>
</organism>
<accession>A0A645CC17</accession>
<gene>
    <name evidence="1" type="ORF">SDC9_121458</name>
</gene>
<proteinExistence type="predicted"/>
<reference evidence="1" key="1">
    <citation type="submission" date="2019-08" db="EMBL/GenBank/DDBJ databases">
        <authorList>
            <person name="Kucharzyk K."/>
            <person name="Murdoch R.W."/>
            <person name="Higgins S."/>
            <person name="Loffler F."/>
        </authorList>
    </citation>
    <scope>NUCLEOTIDE SEQUENCE</scope>
</reference>
<protein>
    <submittedName>
        <fullName evidence="1">Uncharacterized protein</fullName>
    </submittedName>
</protein>
<dbReference type="AlphaFoldDB" id="A0A645CC17"/>
<name>A0A645CC17_9ZZZZ</name>
<comment type="caution">
    <text evidence="1">The sequence shown here is derived from an EMBL/GenBank/DDBJ whole genome shotgun (WGS) entry which is preliminary data.</text>
</comment>
<sequence length="49" mass="5732">MRLAKLNIHVAIAIRLFVDKRTTVSQRIKTTIYCTRFLNFKTIYCGLIS</sequence>
<evidence type="ECO:0000313" key="1">
    <source>
        <dbReference type="EMBL" id="MPM74470.1"/>
    </source>
</evidence>